<reference evidence="5" key="1">
    <citation type="submission" date="2018-01" db="EMBL/GenBank/DDBJ databases">
        <authorList>
            <person name="Li J."/>
        </authorList>
    </citation>
    <scope>NUCLEOTIDE SEQUENCE [LARGE SCALE GENOMIC DNA]</scope>
    <source>
        <strain evidence="5">592</strain>
    </source>
</reference>
<evidence type="ECO:0000256" key="1">
    <source>
        <dbReference type="ARBA" id="ARBA00008520"/>
    </source>
</evidence>
<accession>A0A2S0WP53</accession>
<evidence type="ECO:0000256" key="2">
    <source>
        <dbReference type="ARBA" id="ARBA00022448"/>
    </source>
</evidence>
<name>A0A2S0WP53_9ACTN</name>
<organism evidence="4 5">
    <name type="scientific">Aeromicrobium chenweiae</name>
    <dbReference type="NCBI Taxonomy" id="2079793"/>
    <lineage>
        <taxon>Bacteria</taxon>
        <taxon>Bacillati</taxon>
        <taxon>Actinomycetota</taxon>
        <taxon>Actinomycetes</taxon>
        <taxon>Propionibacteriales</taxon>
        <taxon>Nocardioidaceae</taxon>
        <taxon>Aeromicrobium</taxon>
    </lineage>
</organism>
<dbReference type="PANTHER" id="PTHR43649">
    <property type="entry name" value="ARABINOSE-BINDING PROTEIN-RELATED"/>
    <property type="match status" value="1"/>
</dbReference>
<dbReference type="PANTHER" id="PTHR43649:SF34">
    <property type="entry name" value="ABC TRANSPORTER PERIPLASMIC-BINDING PROTEIN YCJN-RELATED"/>
    <property type="match status" value="1"/>
</dbReference>
<accession>A0A5F2EWT2</accession>
<dbReference type="Gene3D" id="3.40.190.10">
    <property type="entry name" value="Periplasmic binding protein-like II"/>
    <property type="match status" value="2"/>
</dbReference>
<dbReference type="KEGG" id="aez:C3E78_13260"/>
<sequence>MRRERLFPGNTAYRSGRASLCGTVAIVFGPGRRFALGAAAVLTACLLASCGASDSASDDAPTLLSWYVGPDLVDAPALAATCNAEAAGAYRIEVEQLPADVSARHDLLVRRLRANDDTMDLLSLDSAFTAELAAAGFLAPVPDDLVGPLSEGIARPALDAATYEDRLVVAPWFLDPQVLWFRGNVAERAGLDTSKPISWDDLIAGAQRLGVTIQVQDRDGSGLAEWVTALVTGAGGTLVSGNRDDAEVGLSGDAGRAAASIVEFYHESEVGPGPSKDALSAFAAPGGGFLVASASAVADPALASVSADMVAAAYPTVTDRSVAPLAGIGLAVPKHAPQPARSYDAIQCLTSPERLTALMTEAQHSASRLSTYDDKSVAAAYPQRTVTRTAVKTGATVPATPYWFQVLGAVDRTWTPTQDVTQDATPDAAQAAVEAAIEGTLR</sequence>
<evidence type="ECO:0000313" key="4">
    <source>
        <dbReference type="EMBL" id="AWB93097.1"/>
    </source>
</evidence>
<dbReference type="InterPro" id="IPR050490">
    <property type="entry name" value="Bact_solute-bd_prot1"/>
</dbReference>
<evidence type="ECO:0000313" key="5">
    <source>
        <dbReference type="Proteomes" id="UP000244384"/>
    </source>
</evidence>
<dbReference type="Proteomes" id="UP000244384">
    <property type="component" value="Chromosome"/>
</dbReference>
<gene>
    <name evidence="4" type="ORF">C3E78_13260</name>
</gene>
<protein>
    <submittedName>
        <fullName evidence="4">Uncharacterized protein</fullName>
    </submittedName>
</protein>
<dbReference type="EMBL" id="CP026952">
    <property type="protein sequence ID" value="AWB93097.1"/>
    <property type="molecule type" value="Genomic_DNA"/>
</dbReference>
<keyword evidence="3" id="KW-0732">Signal</keyword>
<dbReference type="Pfam" id="PF01547">
    <property type="entry name" value="SBP_bac_1"/>
    <property type="match status" value="1"/>
</dbReference>
<keyword evidence="2" id="KW-0813">Transport</keyword>
<evidence type="ECO:0000256" key="3">
    <source>
        <dbReference type="ARBA" id="ARBA00022729"/>
    </source>
</evidence>
<dbReference type="AlphaFoldDB" id="A0A2S0WP53"/>
<dbReference type="SUPFAM" id="SSF53850">
    <property type="entry name" value="Periplasmic binding protein-like II"/>
    <property type="match status" value="1"/>
</dbReference>
<keyword evidence="5" id="KW-1185">Reference proteome</keyword>
<comment type="similarity">
    <text evidence="1">Belongs to the bacterial solute-binding protein 1 family.</text>
</comment>
<dbReference type="InterPro" id="IPR006059">
    <property type="entry name" value="SBP"/>
</dbReference>
<proteinExistence type="inferred from homology"/>